<feature type="domain" description="ABC transmembrane type-1" evidence="8">
    <location>
        <begin position="79"/>
        <end position="275"/>
    </location>
</feature>
<evidence type="ECO:0000256" key="6">
    <source>
        <dbReference type="ARBA" id="ARBA00023136"/>
    </source>
</evidence>
<evidence type="ECO:0000313" key="10">
    <source>
        <dbReference type="Proteomes" id="UP000002573"/>
    </source>
</evidence>
<keyword evidence="3" id="KW-1003">Cell membrane</keyword>
<protein>
    <submittedName>
        <fullName evidence="9">Binding-protein-dependent transport systems inner membrane component</fullName>
    </submittedName>
</protein>
<dbReference type="PANTHER" id="PTHR43386:SF1">
    <property type="entry name" value="D,D-DIPEPTIDE TRANSPORT SYSTEM PERMEASE PROTEIN DDPC-RELATED"/>
    <property type="match status" value="1"/>
</dbReference>
<dbReference type="EMBL" id="CP002051">
    <property type="protein sequence ID" value="ADI31914.1"/>
    <property type="molecule type" value="Genomic_DNA"/>
</dbReference>
<keyword evidence="10" id="KW-1185">Reference proteome</keyword>
<dbReference type="GO" id="GO:0071916">
    <property type="term" value="F:dipeptide transmembrane transporter activity"/>
    <property type="evidence" value="ECO:0007669"/>
    <property type="project" value="TreeGrafter"/>
</dbReference>
<comment type="subcellular location">
    <subcellularLocation>
        <location evidence="1 7">Cell membrane</location>
        <topology evidence="1 7">Multi-pass membrane protein</topology>
    </subcellularLocation>
</comment>
<dbReference type="Pfam" id="PF00528">
    <property type="entry name" value="BPD_transp_1"/>
    <property type="match status" value="1"/>
</dbReference>
<keyword evidence="2 7" id="KW-0813">Transport</keyword>
<sequence length="284" mass="31231">MLSIRISEETKILLKRNKKFWITFSIVIFIVLLGIFGPLLTPYGPRTPTGTIASPPSLEHPFGVDYFGYDVFAQVVYGIRISLSAGVVAAIVATLIGAFLGIIAGFKGGWVDSSVEILTHIFLSIPYILLVLLIINYMATRGIVILGLLVGLFSWPWLARAVRSQVAALSRYGYVYLSLLSGNSSLKVIFKDILPNLASYILLSFVLQLNSAILAVVTLEFLGLGAAEWSLGGIVNLAVMWGAVSLDIWWWWLFPGIIMIALISSLIILTVSLEEVFNPRLRRV</sequence>
<accession>D7D818</accession>
<dbReference type="InterPro" id="IPR035906">
    <property type="entry name" value="MetI-like_sf"/>
</dbReference>
<dbReference type="eggNOG" id="arCOG00748">
    <property type="taxonomic scope" value="Archaea"/>
</dbReference>
<reference evidence="10" key="1">
    <citation type="submission" date="2010-05" db="EMBL/GenBank/DDBJ databases">
        <title>Complete sequence of Staphylothermus hellenicus DSM 12710.</title>
        <authorList>
            <consortium name="US DOE Joint Genome Institute"/>
            <person name="Lucas S."/>
            <person name="Copeland A."/>
            <person name="Lapidus A."/>
            <person name="Cheng J.-F."/>
            <person name="Bruce D."/>
            <person name="Goodwin L."/>
            <person name="Pitluck S."/>
            <person name="Davenport K."/>
            <person name="Detter J.C."/>
            <person name="Han C."/>
            <person name="Tapia R."/>
            <person name="Larimer F."/>
            <person name="Land M."/>
            <person name="Hauser L."/>
            <person name="Kyrpides N."/>
            <person name="Mikhailova N."/>
            <person name="Anderson I.J."/>
            <person name="Woyke T."/>
        </authorList>
    </citation>
    <scope>NUCLEOTIDE SEQUENCE [LARGE SCALE GENOMIC DNA]</scope>
    <source>
        <strain evidence="10">DSM 12710 / JCM 10830 / BK20S6-10-b1 / P8</strain>
    </source>
</reference>
<dbReference type="OrthoDB" id="312811at2157"/>
<dbReference type="Pfam" id="PF12911">
    <property type="entry name" value="OppC_N"/>
    <property type="match status" value="1"/>
</dbReference>
<reference evidence="9 10" key="2">
    <citation type="journal article" date="2011" name="Stand. Genomic Sci.">
        <title>Complete genome sequence of Staphylothermus hellenicus P8.</title>
        <authorList>
            <person name="Anderson I."/>
            <person name="Wirth R."/>
            <person name="Lucas S."/>
            <person name="Copeland A."/>
            <person name="Lapidus A."/>
            <person name="Cheng J.F."/>
            <person name="Goodwin L."/>
            <person name="Pitluck S."/>
            <person name="Davenport K."/>
            <person name="Detter J.C."/>
            <person name="Han C."/>
            <person name="Tapia R."/>
            <person name="Land M."/>
            <person name="Hauser L."/>
            <person name="Pati A."/>
            <person name="Mikhailova N."/>
            <person name="Woyke T."/>
            <person name="Klenk H.P."/>
            <person name="Kyrpides N."/>
            <person name="Ivanova N."/>
        </authorList>
    </citation>
    <scope>NUCLEOTIDE SEQUENCE [LARGE SCALE GENOMIC DNA]</scope>
    <source>
        <strain evidence="10">DSM 12710 / JCM 10830 / BK20S6-10-b1 / P8</strain>
    </source>
</reference>
<feature type="transmembrane region" description="Helical" evidence="7">
    <location>
        <begin position="117"/>
        <end position="137"/>
    </location>
</feature>
<dbReference type="InterPro" id="IPR025966">
    <property type="entry name" value="OppC_N"/>
</dbReference>
<evidence type="ECO:0000256" key="3">
    <source>
        <dbReference type="ARBA" id="ARBA00022475"/>
    </source>
</evidence>
<proteinExistence type="inferred from homology"/>
<dbReference type="HOGENOM" id="CLU_028518_8_0_2"/>
<feature type="transmembrane region" description="Helical" evidence="7">
    <location>
        <begin position="226"/>
        <end position="244"/>
    </location>
</feature>
<dbReference type="KEGG" id="shc:Shell_0801"/>
<feature type="transmembrane region" description="Helical" evidence="7">
    <location>
        <begin position="81"/>
        <end position="105"/>
    </location>
</feature>
<evidence type="ECO:0000256" key="4">
    <source>
        <dbReference type="ARBA" id="ARBA00022692"/>
    </source>
</evidence>
<dbReference type="InterPro" id="IPR000515">
    <property type="entry name" value="MetI-like"/>
</dbReference>
<dbReference type="RefSeq" id="WP_013143112.1">
    <property type="nucleotide sequence ID" value="NC_014205.1"/>
</dbReference>
<dbReference type="PANTHER" id="PTHR43386">
    <property type="entry name" value="OLIGOPEPTIDE TRANSPORT SYSTEM PERMEASE PROTEIN APPC"/>
    <property type="match status" value="1"/>
</dbReference>
<evidence type="ECO:0000256" key="7">
    <source>
        <dbReference type="RuleBase" id="RU363032"/>
    </source>
</evidence>
<feature type="transmembrane region" description="Helical" evidence="7">
    <location>
        <begin position="250"/>
        <end position="273"/>
    </location>
</feature>
<feature type="transmembrane region" description="Helical" evidence="7">
    <location>
        <begin position="197"/>
        <end position="219"/>
    </location>
</feature>
<dbReference type="Proteomes" id="UP000002573">
    <property type="component" value="Chromosome"/>
</dbReference>
<evidence type="ECO:0000259" key="8">
    <source>
        <dbReference type="PROSITE" id="PS50928"/>
    </source>
</evidence>
<dbReference type="Gene3D" id="1.10.3720.10">
    <property type="entry name" value="MetI-like"/>
    <property type="match status" value="1"/>
</dbReference>
<evidence type="ECO:0000256" key="2">
    <source>
        <dbReference type="ARBA" id="ARBA00022448"/>
    </source>
</evidence>
<evidence type="ECO:0000256" key="5">
    <source>
        <dbReference type="ARBA" id="ARBA00022989"/>
    </source>
</evidence>
<feature type="transmembrane region" description="Helical" evidence="7">
    <location>
        <begin position="143"/>
        <end position="162"/>
    </location>
</feature>
<keyword evidence="6 7" id="KW-0472">Membrane</keyword>
<dbReference type="AlphaFoldDB" id="D7D818"/>
<keyword evidence="5 7" id="KW-1133">Transmembrane helix</keyword>
<dbReference type="GeneID" id="9234090"/>
<dbReference type="InterPro" id="IPR050366">
    <property type="entry name" value="BP-dependent_transpt_permease"/>
</dbReference>
<gene>
    <name evidence="9" type="ordered locus">Shell_0801</name>
</gene>
<keyword evidence="4 7" id="KW-0812">Transmembrane</keyword>
<dbReference type="SUPFAM" id="SSF161098">
    <property type="entry name" value="MetI-like"/>
    <property type="match status" value="1"/>
</dbReference>
<evidence type="ECO:0000313" key="9">
    <source>
        <dbReference type="EMBL" id="ADI31914.1"/>
    </source>
</evidence>
<comment type="similarity">
    <text evidence="7">Belongs to the binding-protein-dependent transport system permease family.</text>
</comment>
<organism evidence="9 10">
    <name type="scientific">Staphylothermus hellenicus (strain DSM 12710 / JCM 10830 / BK20S6-10-b1 / P8)</name>
    <dbReference type="NCBI Taxonomy" id="591019"/>
    <lineage>
        <taxon>Archaea</taxon>
        <taxon>Thermoproteota</taxon>
        <taxon>Thermoprotei</taxon>
        <taxon>Desulfurococcales</taxon>
        <taxon>Desulfurococcaceae</taxon>
        <taxon>Staphylothermus</taxon>
    </lineage>
</organism>
<dbReference type="CDD" id="cd06261">
    <property type="entry name" value="TM_PBP2"/>
    <property type="match status" value="1"/>
</dbReference>
<dbReference type="STRING" id="591019.Shell_0801"/>
<dbReference type="GO" id="GO:0005886">
    <property type="term" value="C:plasma membrane"/>
    <property type="evidence" value="ECO:0007669"/>
    <property type="project" value="UniProtKB-SubCell"/>
</dbReference>
<name>D7D818_STAHD</name>
<evidence type="ECO:0000256" key="1">
    <source>
        <dbReference type="ARBA" id="ARBA00004651"/>
    </source>
</evidence>
<feature type="transmembrane region" description="Helical" evidence="7">
    <location>
        <begin position="20"/>
        <end position="40"/>
    </location>
</feature>
<dbReference type="PROSITE" id="PS50928">
    <property type="entry name" value="ABC_TM1"/>
    <property type="match status" value="1"/>
</dbReference>